<feature type="compositionally biased region" description="Basic and acidic residues" evidence="1">
    <location>
        <begin position="143"/>
        <end position="158"/>
    </location>
</feature>
<proteinExistence type="predicted"/>
<sequence length="305" mass="32881">MPPTPKTPADQPTGAPSPSPDSERYAARAAAPKAVARLYSESRVAEKRANQAEREATSLRRTIDASSEIARRRNALLRNGGSWLQRGGGDDGAEAPKGGVPLPGLSEVGPPPPPSQDASPLPAHIEERLRQLQLPDAWAGEVRDLIQQSRDEAQRDVVDVEFDVDATPPPSPEGEVWPSWTSPHKTTSPAKLWSPRRPPPNSPERERPSQDAPPGRVCAPPALRATRTVELSTVEDDPEDADRAVVVRQDSTEYGSSIFCGCTSGFGAQTEEAPPPESSSSTIFWKDLVRKPSRDAAWAGEDPYA</sequence>
<keyword evidence="3" id="KW-1185">Reference proteome</keyword>
<dbReference type="AlphaFoldDB" id="A0A8J2T1F7"/>
<comment type="caution">
    <text evidence="2">The sequence shown here is derived from an EMBL/GenBank/DDBJ whole genome shotgun (WGS) entry which is preliminary data.</text>
</comment>
<gene>
    <name evidence="2" type="ORF">PECAL_5P23100</name>
</gene>
<name>A0A8J2T1F7_9STRA</name>
<reference evidence="2" key="1">
    <citation type="submission" date="2021-11" db="EMBL/GenBank/DDBJ databases">
        <authorList>
            <consortium name="Genoscope - CEA"/>
            <person name="William W."/>
        </authorList>
    </citation>
    <scope>NUCLEOTIDE SEQUENCE</scope>
</reference>
<feature type="region of interest" description="Disordered" evidence="1">
    <location>
        <begin position="43"/>
        <end position="128"/>
    </location>
</feature>
<organism evidence="2 3">
    <name type="scientific">Pelagomonas calceolata</name>
    <dbReference type="NCBI Taxonomy" id="35677"/>
    <lineage>
        <taxon>Eukaryota</taxon>
        <taxon>Sar</taxon>
        <taxon>Stramenopiles</taxon>
        <taxon>Ochrophyta</taxon>
        <taxon>Pelagophyceae</taxon>
        <taxon>Pelagomonadales</taxon>
        <taxon>Pelagomonadaceae</taxon>
        <taxon>Pelagomonas</taxon>
    </lineage>
</organism>
<evidence type="ECO:0000313" key="2">
    <source>
        <dbReference type="EMBL" id="CAH0377791.1"/>
    </source>
</evidence>
<feature type="compositionally biased region" description="Basic and acidic residues" evidence="1">
    <location>
        <begin position="43"/>
        <end position="63"/>
    </location>
</feature>
<feature type="compositionally biased region" description="Low complexity" evidence="1">
    <location>
        <begin position="98"/>
        <end position="108"/>
    </location>
</feature>
<feature type="compositionally biased region" description="Polar residues" evidence="1">
    <location>
        <begin position="179"/>
        <end position="189"/>
    </location>
</feature>
<feature type="region of interest" description="Disordered" evidence="1">
    <location>
        <begin position="143"/>
        <end position="220"/>
    </location>
</feature>
<evidence type="ECO:0000313" key="3">
    <source>
        <dbReference type="Proteomes" id="UP000789595"/>
    </source>
</evidence>
<evidence type="ECO:0000256" key="1">
    <source>
        <dbReference type="SAM" id="MobiDB-lite"/>
    </source>
</evidence>
<protein>
    <submittedName>
        <fullName evidence="2">Uncharacterized protein</fullName>
    </submittedName>
</protein>
<feature type="region of interest" description="Disordered" evidence="1">
    <location>
        <begin position="1"/>
        <end position="30"/>
    </location>
</feature>
<dbReference type="EMBL" id="CAKKNE010000005">
    <property type="protein sequence ID" value="CAH0377791.1"/>
    <property type="molecule type" value="Genomic_DNA"/>
</dbReference>
<dbReference type="Proteomes" id="UP000789595">
    <property type="component" value="Unassembled WGS sequence"/>
</dbReference>
<accession>A0A8J2T1F7</accession>